<organism evidence="2 3">
    <name type="scientific">Polyangium jinanense</name>
    <dbReference type="NCBI Taxonomy" id="2829994"/>
    <lineage>
        <taxon>Bacteria</taxon>
        <taxon>Pseudomonadati</taxon>
        <taxon>Myxococcota</taxon>
        <taxon>Polyangia</taxon>
        <taxon>Polyangiales</taxon>
        <taxon>Polyangiaceae</taxon>
        <taxon>Polyangium</taxon>
    </lineage>
</organism>
<protein>
    <submittedName>
        <fullName evidence="2">DUF4876 domain-containing protein</fullName>
    </submittedName>
</protein>
<evidence type="ECO:0000313" key="2">
    <source>
        <dbReference type="EMBL" id="MDC3985218.1"/>
    </source>
</evidence>
<sequence>MSRKRFVCATMLAWGWLAGCGPAEGEPTAGGSTPSAPIVGDFVFEEVYWPGSPGAAGEHYFHDQFLELSNAANGTLYADGLLIGDVYGPAGEINPGQEASPFASDTEHVYLNSVWQIPGSGQEHPVPAGASLIIAQDGTNHQPDSTIDLTDADFETYNERDDMKDTDWPLAPNLVRVHFTGGFDWLLPVFGAAVVIFRADDPATLERVDIPGASELGPRIKVPNALVIDAFEALQDEKSGAYKRVPAALDKGFVFASGTYTGESARRRVVAEKDGRKVLADTEDSGADFEIIAAPAPRAF</sequence>
<keyword evidence="3" id="KW-1185">Reference proteome</keyword>
<reference evidence="2 3" key="1">
    <citation type="submission" date="2021-04" db="EMBL/GenBank/DDBJ databases">
        <title>Genome analysis of Polyangium sp.</title>
        <authorList>
            <person name="Li Y."/>
            <person name="Wang J."/>
        </authorList>
    </citation>
    <scope>NUCLEOTIDE SEQUENCE [LARGE SCALE GENOMIC DNA]</scope>
    <source>
        <strain evidence="2 3">SDU14</strain>
    </source>
</reference>
<accession>A0A9X3XAJ1</accession>
<dbReference type="PROSITE" id="PS51257">
    <property type="entry name" value="PROKAR_LIPOPROTEIN"/>
    <property type="match status" value="1"/>
</dbReference>
<keyword evidence="1" id="KW-0732">Signal</keyword>
<feature type="signal peptide" evidence="1">
    <location>
        <begin position="1"/>
        <end position="25"/>
    </location>
</feature>
<evidence type="ECO:0000313" key="3">
    <source>
        <dbReference type="Proteomes" id="UP001151081"/>
    </source>
</evidence>
<dbReference type="RefSeq" id="WP_272424187.1">
    <property type="nucleotide sequence ID" value="NZ_JAGTJJ010000027.1"/>
</dbReference>
<gene>
    <name evidence="2" type="ORF">KEG57_32370</name>
</gene>
<proteinExistence type="predicted"/>
<dbReference type="Proteomes" id="UP001151081">
    <property type="component" value="Unassembled WGS sequence"/>
</dbReference>
<dbReference type="EMBL" id="JAGTJJ010000027">
    <property type="protein sequence ID" value="MDC3985218.1"/>
    <property type="molecule type" value="Genomic_DNA"/>
</dbReference>
<name>A0A9X3XAJ1_9BACT</name>
<dbReference type="InterPro" id="IPR032627">
    <property type="entry name" value="DUF4876"/>
</dbReference>
<dbReference type="AlphaFoldDB" id="A0A9X3XAJ1"/>
<dbReference type="Pfam" id="PF16215">
    <property type="entry name" value="DUF4876"/>
    <property type="match status" value="1"/>
</dbReference>
<feature type="chain" id="PRO_5040876210" evidence="1">
    <location>
        <begin position="26"/>
        <end position="300"/>
    </location>
</feature>
<comment type="caution">
    <text evidence="2">The sequence shown here is derived from an EMBL/GenBank/DDBJ whole genome shotgun (WGS) entry which is preliminary data.</text>
</comment>
<evidence type="ECO:0000256" key="1">
    <source>
        <dbReference type="SAM" id="SignalP"/>
    </source>
</evidence>